<dbReference type="Proteomes" id="UP001055337">
    <property type="component" value="Chromosome"/>
</dbReference>
<reference evidence="1" key="1">
    <citation type="submission" date="2022-08" db="EMBL/GenBank/DDBJ databases">
        <title>Whole genome sequencing of non-tuberculosis mycobacteria type-strains.</title>
        <authorList>
            <person name="Igarashi Y."/>
            <person name="Osugi A."/>
            <person name="Mitarai S."/>
        </authorList>
    </citation>
    <scope>NUCLEOTIDE SEQUENCE</scope>
    <source>
        <strain evidence="1">JCM 16369</strain>
    </source>
</reference>
<accession>A0ABY3TN60</accession>
<evidence type="ECO:0000313" key="2">
    <source>
        <dbReference type="Proteomes" id="UP001055337"/>
    </source>
</evidence>
<dbReference type="RefSeq" id="WP_240179237.1">
    <property type="nucleotide sequence ID" value="NZ_CP092362.2"/>
</dbReference>
<proteinExistence type="predicted"/>
<gene>
    <name evidence="1" type="ORF">MI149_07330</name>
</gene>
<name>A0ABY3TN60_9MYCO</name>
<keyword evidence="2" id="KW-1185">Reference proteome</keyword>
<dbReference type="EMBL" id="CP092362">
    <property type="protein sequence ID" value="ULN42896.1"/>
    <property type="molecule type" value="Genomic_DNA"/>
</dbReference>
<organism evidence="1 2">
    <name type="scientific">Mycolicibacterium crocinum</name>
    <dbReference type="NCBI Taxonomy" id="388459"/>
    <lineage>
        <taxon>Bacteria</taxon>
        <taxon>Bacillati</taxon>
        <taxon>Actinomycetota</taxon>
        <taxon>Actinomycetes</taxon>
        <taxon>Mycobacteriales</taxon>
        <taxon>Mycobacteriaceae</taxon>
        <taxon>Mycolicibacterium</taxon>
    </lineage>
</organism>
<protein>
    <submittedName>
        <fullName evidence="1">Uncharacterized protein</fullName>
    </submittedName>
</protein>
<evidence type="ECO:0000313" key="1">
    <source>
        <dbReference type="EMBL" id="ULN42896.1"/>
    </source>
</evidence>
<sequence length="53" mass="6281">MHGNACTRHTRRGPEDYRQGRCIHCQREAQRRYAKSCRDARRKLRQIEAALAV</sequence>